<reference evidence="1 2" key="1">
    <citation type="journal article" date="2016" name="Nat. Commun.">
        <title>Thousands of microbial genomes shed light on interconnected biogeochemical processes in an aquifer system.</title>
        <authorList>
            <person name="Anantharaman K."/>
            <person name="Brown C.T."/>
            <person name="Hug L.A."/>
            <person name="Sharon I."/>
            <person name="Castelle C.J."/>
            <person name="Probst A.J."/>
            <person name="Thomas B.C."/>
            <person name="Singh A."/>
            <person name="Wilkins M.J."/>
            <person name="Karaoz U."/>
            <person name="Brodie E.L."/>
            <person name="Williams K.H."/>
            <person name="Hubbard S.S."/>
            <person name="Banfield J.F."/>
        </authorList>
    </citation>
    <scope>NUCLEOTIDE SEQUENCE [LARGE SCALE GENOMIC DNA]</scope>
</reference>
<organism evidence="1 2">
    <name type="scientific">Candidatus Yanofskybacteria bacterium RIFCSPLOWO2_02_FULL_45_10</name>
    <dbReference type="NCBI Taxonomy" id="1802706"/>
    <lineage>
        <taxon>Bacteria</taxon>
        <taxon>Candidatus Yanofskyibacteriota</taxon>
    </lineage>
</organism>
<evidence type="ECO:0000313" key="1">
    <source>
        <dbReference type="EMBL" id="OGN31803.1"/>
    </source>
</evidence>
<protein>
    <submittedName>
        <fullName evidence="1">Uncharacterized protein</fullName>
    </submittedName>
</protein>
<accession>A0A1F8H2D7</accession>
<proteinExistence type="predicted"/>
<evidence type="ECO:0000313" key="2">
    <source>
        <dbReference type="Proteomes" id="UP000177494"/>
    </source>
</evidence>
<dbReference type="EMBL" id="MGKU01000032">
    <property type="protein sequence ID" value="OGN31803.1"/>
    <property type="molecule type" value="Genomic_DNA"/>
</dbReference>
<gene>
    <name evidence="1" type="ORF">A3I32_01900</name>
</gene>
<sequence length="196" mass="21836">MKGYLKTKKPSRLAGQAGDRLVSQLSKGVRMLARLCFNCSSKDFLRFFRGNIDRIDRLIEYEAYSVSGRGLAIISQDDGQGDCSRSFFWKSGSVLLGPNETGTGNFRCTCCHGPVEWQDLSEDVINLLTKTKATVVSEVQSFGGLARELQRTKVTLDIAAREGSWNLVEKATQRIADLIEKNKANLRRLASGRRLL</sequence>
<dbReference type="AlphaFoldDB" id="A0A1F8H2D7"/>
<name>A0A1F8H2D7_9BACT</name>
<comment type="caution">
    <text evidence="1">The sequence shown here is derived from an EMBL/GenBank/DDBJ whole genome shotgun (WGS) entry which is preliminary data.</text>
</comment>
<dbReference type="Proteomes" id="UP000177494">
    <property type="component" value="Unassembled WGS sequence"/>
</dbReference>